<evidence type="ECO:0000313" key="8">
    <source>
        <dbReference type="EMBL" id="CAB4772290.1"/>
    </source>
</evidence>
<accession>A0A6J7FCJ5</accession>
<feature type="transmembrane region" description="Helical" evidence="6">
    <location>
        <begin position="145"/>
        <end position="161"/>
    </location>
</feature>
<keyword evidence="5 6" id="KW-0472">Membrane</keyword>
<dbReference type="EMBL" id="CAEZZQ010000031">
    <property type="protein sequence ID" value="CAB4772290.1"/>
    <property type="molecule type" value="Genomic_DNA"/>
</dbReference>
<evidence type="ECO:0000256" key="2">
    <source>
        <dbReference type="ARBA" id="ARBA00022475"/>
    </source>
</evidence>
<feature type="transmembrane region" description="Helical" evidence="6">
    <location>
        <begin position="36"/>
        <end position="56"/>
    </location>
</feature>
<feature type="transmembrane region" description="Helical" evidence="6">
    <location>
        <begin position="192"/>
        <end position="211"/>
    </location>
</feature>
<feature type="transmembrane region" description="Helical" evidence="6">
    <location>
        <begin position="62"/>
        <end position="85"/>
    </location>
</feature>
<proteinExistence type="predicted"/>
<dbReference type="EMBL" id="CAFBQF010000023">
    <property type="protein sequence ID" value="CAB5047992.1"/>
    <property type="molecule type" value="Genomic_DNA"/>
</dbReference>
<dbReference type="CDD" id="cd06580">
    <property type="entry name" value="TM_PBP1_transp_TpRbsC_like"/>
    <property type="match status" value="1"/>
</dbReference>
<feature type="transmembrane region" description="Helical" evidence="6">
    <location>
        <begin position="92"/>
        <end position="110"/>
    </location>
</feature>
<dbReference type="EMBL" id="CAEZXW010000056">
    <property type="protein sequence ID" value="CAB4706726.1"/>
    <property type="molecule type" value="Genomic_DNA"/>
</dbReference>
<evidence type="ECO:0000256" key="4">
    <source>
        <dbReference type="ARBA" id="ARBA00022989"/>
    </source>
</evidence>
<dbReference type="PANTHER" id="PTHR43370:SF2">
    <property type="entry name" value="ABC TRANSPORTER PERMEASE PROTEIN"/>
    <property type="match status" value="1"/>
</dbReference>
<sequence>MTQESVLILTLAGAIGTGTPLVFAAIGGVISERAGVINLGMEGMMLIGAVTTFLVVNKTGSPLLGFIAGGIAGALLALIHATLAISLRANQIVCGLALTIFGTGLASFIGKPIEGAGLEKSFNKLKIPFLSDIPAVGPVLFKQDGLVYFSWFVALLASLYLNRTRTGLSLRAVGENPATADAMGLSVVRMRYAHVIVGGLLAGFGGSYVILRIVPAWSQAGTTNGIGWIALALVVFASWRPLRVIGGAYLFGVALQANFALQAKGITVIPAEFLAMLPYLLTVVILVVLTANRRTRGAGAPAALGLPFVRDER</sequence>
<protein>
    <submittedName>
        <fullName evidence="9">Unannotated protein</fullName>
    </submittedName>
</protein>
<evidence type="ECO:0000313" key="9">
    <source>
        <dbReference type="EMBL" id="CAB4891568.1"/>
    </source>
</evidence>
<dbReference type="GO" id="GO:0022857">
    <property type="term" value="F:transmembrane transporter activity"/>
    <property type="evidence" value="ECO:0007669"/>
    <property type="project" value="InterPro"/>
</dbReference>
<organism evidence="9">
    <name type="scientific">freshwater metagenome</name>
    <dbReference type="NCBI Taxonomy" id="449393"/>
    <lineage>
        <taxon>unclassified sequences</taxon>
        <taxon>metagenomes</taxon>
        <taxon>ecological metagenomes</taxon>
    </lineage>
</organism>
<dbReference type="GO" id="GO:0005886">
    <property type="term" value="C:plasma membrane"/>
    <property type="evidence" value="ECO:0007669"/>
    <property type="project" value="UniProtKB-SubCell"/>
</dbReference>
<dbReference type="AlphaFoldDB" id="A0A6J7FCJ5"/>
<comment type="subcellular location">
    <subcellularLocation>
        <location evidence="1">Cell membrane</location>
        <topology evidence="1">Multi-pass membrane protein</topology>
    </subcellularLocation>
</comment>
<reference evidence="9" key="1">
    <citation type="submission" date="2020-05" db="EMBL/GenBank/DDBJ databases">
        <authorList>
            <person name="Chiriac C."/>
            <person name="Salcher M."/>
            <person name="Ghai R."/>
            <person name="Kavagutti S V."/>
        </authorList>
    </citation>
    <scope>NUCLEOTIDE SEQUENCE</scope>
</reference>
<dbReference type="EMBL" id="CAFBMD010000017">
    <property type="protein sequence ID" value="CAB4891568.1"/>
    <property type="molecule type" value="Genomic_DNA"/>
</dbReference>
<feature type="transmembrane region" description="Helical" evidence="6">
    <location>
        <begin position="217"/>
        <end position="237"/>
    </location>
</feature>
<evidence type="ECO:0000256" key="5">
    <source>
        <dbReference type="ARBA" id="ARBA00023136"/>
    </source>
</evidence>
<keyword evidence="3 6" id="KW-0812">Transmembrane</keyword>
<evidence type="ECO:0000313" key="11">
    <source>
        <dbReference type="EMBL" id="CAB5047992.1"/>
    </source>
</evidence>
<keyword evidence="4 6" id="KW-1133">Transmembrane helix</keyword>
<evidence type="ECO:0000256" key="6">
    <source>
        <dbReference type="SAM" id="Phobius"/>
    </source>
</evidence>
<dbReference type="InterPro" id="IPR001851">
    <property type="entry name" value="ABC_transp_permease"/>
</dbReference>
<feature type="transmembrane region" description="Helical" evidence="6">
    <location>
        <begin position="244"/>
        <end position="261"/>
    </location>
</feature>
<dbReference type="PANTHER" id="PTHR43370">
    <property type="entry name" value="SUGAR ABC TRANSPORTER INTEGRAL MEMBRANE PROTEIN-RELATED"/>
    <property type="match status" value="1"/>
</dbReference>
<evidence type="ECO:0000313" key="10">
    <source>
        <dbReference type="EMBL" id="CAB5040800.1"/>
    </source>
</evidence>
<gene>
    <name evidence="7" type="ORF">UFOPK2593_00924</name>
    <name evidence="8" type="ORF">UFOPK2894_00656</name>
    <name evidence="9" type="ORF">UFOPK3492_00395</name>
    <name evidence="10" type="ORF">UFOPK4234_01179</name>
    <name evidence="11" type="ORF">UFOPK4295_00607</name>
</gene>
<keyword evidence="2" id="KW-1003">Cell membrane</keyword>
<feature type="transmembrane region" description="Helical" evidence="6">
    <location>
        <begin position="273"/>
        <end position="291"/>
    </location>
</feature>
<evidence type="ECO:0000313" key="7">
    <source>
        <dbReference type="EMBL" id="CAB4706726.1"/>
    </source>
</evidence>
<evidence type="ECO:0000256" key="3">
    <source>
        <dbReference type="ARBA" id="ARBA00022692"/>
    </source>
</evidence>
<feature type="transmembrane region" description="Helical" evidence="6">
    <location>
        <begin position="6"/>
        <end position="29"/>
    </location>
</feature>
<dbReference type="Pfam" id="PF02653">
    <property type="entry name" value="BPD_transp_2"/>
    <property type="match status" value="1"/>
</dbReference>
<dbReference type="EMBL" id="CAFBQA010000072">
    <property type="protein sequence ID" value="CAB5040800.1"/>
    <property type="molecule type" value="Genomic_DNA"/>
</dbReference>
<evidence type="ECO:0000256" key="1">
    <source>
        <dbReference type="ARBA" id="ARBA00004651"/>
    </source>
</evidence>
<name>A0A6J7FCJ5_9ZZZZ</name>